<dbReference type="PANTHER" id="PTHR35011:SF2">
    <property type="entry name" value="2,3-DIKETO-L-GULONATE TRAP TRANSPORTER SMALL PERMEASE PROTEIN YIAM"/>
    <property type="match status" value="1"/>
</dbReference>
<keyword evidence="13" id="KW-1185">Reference proteome</keyword>
<keyword evidence="4" id="KW-0997">Cell inner membrane</keyword>
<sequence>MSDLRQHLRSALNFLLEWVVVLCFTALVLDVLWGIVSRYLLGSQSPWTDELATTLMIWVALLGAALAYSENRHLGLDVLFAQLHPDTQRVNAILADILVAIFAATVMVSGGWFNAYETLLTKQFLPALGWLKGYVYLAMPLSGLIILYYSLDDCWSRLVEPAPPLSSEGETCSLSTPQKGEA</sequence>
<protein>
    <submittedName>
        <fullName evidence="12">2,3-diketo-L-gulonate TRAP transporter small permease protein YiaM</fullName>
    </submittedName>
</protein>
<keyword evidence="2" id="KW-0813">Transport</keyword>
<organism evidence="12 13">
    <name type="scientific">Bythopirellula polymerisocia</name>
    <dbReference type="NCBI Taxonomy" id="2528003"/>
    <lineage>
        <taxon>Bacteria</taxon>
        <taxon>Pseudomonadati</taxon>
        <taxon>Planctomycetota</taxon>
        <taxon>Planctomycetia</taxon>
        <taxon>Pirellulales</taxon>
        <taxon>Lacipirellulaceae</taxon>
        <taxon>Bythopirellula</taxon>
    </lineage>
</organism>
<evidence type="ECO:0000256" key="4">
    <source>
        <dbReference type="ARBA" id="ARBA00022519"/>
    </source>
</evidence>
<dbReference type="PANTHER" id="PTHR35011">
    <property type="entry name" value="2,3-DIKETO-L-GULONATE TRAP TRANSPORTER SMALL PERMEASE PROTEIN YIAM"/>
    <property type="match status" value="1"/>
</dbReference>
<feature type="transmembrane region" description="Helical" evidence="10">
    <location>
        <begin position="90"/>
        <end position="113"/>
    </location>
</feature>
<dbReference type="GO" id="GO:0005886">
    <property type="term" value="C:plasma membrane"/>
    <property type="evidence" value="ECO:0007669"/>
    <property type="project" value="UniProtKB-SubCell"/>
</dbReference>
<feature type="domain" description="Tripartite ATP-independent periplasmic transporters DctQ component" evidence="11">
    <location>
        <begin position="28"/>
        <end position="158"/>
    </location>
</feature>
<dbReference type="GO" id="GO:0022857">
    <property type="term" value="F:transmembrane transporter activity"/>
    <property type="evidence" value="ECO:0007669"/>
    <property type="project" value="TreeGrafter"/>
</dbReference>
<evidence type="ECO:0000256" key="5">
    <source>
        <dbReference type="ARBA" id="ARBA00022692"/>
    </source>
</evidence>
<evidence type="ECO:0000256" key="1">
    <source>
        <dbReference type="ARBA" id="ARBA00004429"/>
    </source>
</evidence>
<dbReference type="AlphaFoldDB" id="A0A5C6CVQ0"/>
<comment type="similarity">
    <text evidence="8">Belongs to the TRAP transporter small permease family.</text>
</comment>
<dbReference type="InterPro" id="IPR055348">
    <property type="entry name" value="DctQ"/>
</dbReference>
<evidence type="ECO:0000259" key="11">
    <source>
        <dbReference type="Pfam" id="PF04290"/>
    </source>
</evidence>
<keyword evidence="3" id="KW-1003">Cell membrane</keyword>
<keyword evidence="6 10" id="KW-1133">Transmembrane helix</keyword>
<dbReference type="OrthoDB" id="9815614at2"/>
<feature type="transmembrane region" description="Helical" evidence="10">
    <location>
        <begin position="133"/>
        <end position="151"/>
    </location>
</feature>
<evidence type="ECO:0000256" key="8">
    <source>
        <dbReference type="ARBA" id="ARBA00038436"/>
    </source>
</evidence>
<keyword evidence="5 10" id="KW-0812">Transmembrane</keyword>
<dbReference type="Proteomes" id="UP000318437">
    <property type="component" value="Unassembled WGS sequence"/>
</dbReference>
<evidence type="ECO:0000256" key="3">
    <source>
        <dbReference type="ARBA" id="ARBA00022475"/>
    </source>
</evidence>
<gene>
    <name evidence="12" type="primary">yiaM</name>
    <name evidence="12" type="ORF">Pla144_23540</name>
</gene>
<evidence type="ECO:0000256" key="7">
    <source>
        <dbReference type="ARBA" id="ARBA00023136"/>
    </source>
</evidence>
<evidence type="ECO:0000313" key="13">
    <source>
        <dbReference type="Proteomes" id="UP000318437"/>
    </source>
</evidence>
<proteinExistence type="inferred from homology"/>
<dbReference type="InterPro" id="IPR007387">
    <property type="entry name" value="TRAP_DctQ"/>
</dbReference>
<evidence type="ECO:0000256" key="6">
    <source>
        <dbReference type="ARBA" id="ARBA00022989"/>
    </source>
</evidence>
<evidence type="ECO:0000256" key="10">
    <source>
        <dbReference type="SAM" id="Phobius"/>
    </source>
</evidence>
<dbReference type="Pfam" id="PF04290">
    <property type="entry name" value="DctQ"/>
    <property type="match status" value="1"/>
</dbReference>
<feature type="compositionally biased region" description="Polar residues" evidence="9">
    <location>
        <begin position="168"/>
        <end position="182"/>
    </location>
</feature>
<feature type="transmembrane region" description="Helical" evidence="10">
    <location>
        <begin position="12"/>
        <end position="36"/>
    </location>
</feature>
<comment type="caution">
    <text evidence="12">The sequence shown here is derived from an EMBL/GenBank/DDBJ whole genome shotgun (WGS) entry which is preliminary data.</text>
</comment>
<keyword evidence="7 10" id="KW-0472">Membrane</keyword>
<feature type="transmembrane region" description="Helical" evidence="10">
    <location>
        <begin position="51"/>
        <end position="69"/>
    </location>
</feature>
<comment type="subcellular location">
    <subcellularLocation>
        <location evidence="1">Cell inner membrane</location>
        <topology evidence="1">Multi-pass membrane protein</topology>
    </subcellularLocation>
</comment>
<feature type="region of interest" description="Disordered" evidence="9">
    <location>
        <begin position="163"/>
        <end position="182"/>
    </location>
</feature>
<evidence type="ECO:0000256" key="2">
    <source>
        <dbReference type="ARBA" id="ARBA00022448"/>
    </source>
</evidence>
<evidence type="ECO:0000256" key="9">
    <source>
        <dbReference type="SAM" id="MobiDB-lite"/>
    </source>
</evidence>
<reference evidence="12 13" key="1">
    <citation type="submission" date="2019-02" db="EMBL/GenBank/DDBJ databases">
        <title>Deep-cultivation of Planctomycetes and their phenomic and genomic characterization uncovers novel biology.</title>
        <authorList>
            <person name="Wiegand S."/>
            <person name="Jogler M."/>
            <person name="Boedeker C."/>
            <person name="Pinto D."/>
            <person name="Vollmers J."/>
            <person name="Rivas-Marin E."/>
            <person name="Kohn T."/>
            <person name="Peeters S.H."/>
            <person name="Heuer A."/>
            <person name="Rast P."/>
            <person name="Oberbeckmann S."/>
            <person name="Bunk B."/>
            <person name="Jeske O."/>
            <person name="Meyerdierks A."/>
            <person name="Storesund J.E."/>
            <person name="Kallscheuer N."/>
            <person name="Luecker S."/>
            <person name="Lage O.M."/>
            <person name="Pohl T."/>
            <person name="Merkel B.J."/>
            <person name="Hornburger P."/>
            <person name="Mueller R.-W."/>
            <person name="Bruemmer F."/>
            <person name="Labrenz M."/>
            <person name="Spormann A.M."/>
            <person name="Op Den Camp H."/>
            <person name="Overmann J."/>
            <person name="Amann R."/>
            <person name="Jetten M.S.M."/>
            <person name="Mascher T."/>
            <person name="Medema M.H."/>
            <person name="Devos D.P."/>
            <person name="Kaster A.-K."/>
            <person name="Ovreas L."/>
            <person name="Rohde M."/>
            <person name="Galperin M.Y."/>
            <person name="Jogler C."/>
        </authorList>
    </citation>
    <scope>NUCLEOTIDE SEQUENCE [LARGE SCALE GENOMIC DNA]</scope>
    <source>
        <strain evidence="12 13">Pla144</strain>
    </source>
</reference>
<dbReference type="RefSeq" id="WP_146450767.1">
    <property type="nucleotide sequence ID" value="NZ_SJPS01000003.1"/>
</dbReference>
<accession>A0A5C6CVQ0</accession>
<dbReference type="EMBL" id="SJPS01000003">
    <property type="protein sequence ID" value="TWU27577.1"/>
    <property type="molecule type" value="Genomic_DNA"/>
</dbReference>
<evidence type="ECO:0000313" key="12">
    <source>
        <dbReference type="EMBL" id="TWU27577.1"/>
    </source>
</evidence>
<dbReference type="GO" id="GO:0015740">
    <property type="term" value="P:C4-dicarboxylate transport"/>
    <property type="evidence" value="ECO:0007669"/>
    <property type="project" value="TreeGrafter"/>
</dbReference>
<name>A0A5C6CVQ0_9BACT</name>